<evidence type="ECO:0000256" key="9">
    <source>
        <dbReference type="SAM" id="MobiDB-lite"/>
    </source>
</evidence>
<evidence type="ECO:0000256" key="4">
    <source>
        <dbReference type="ARBA" id="ARBA00022741"/>
    </source>
</evidence>
<evidence type="ECO:0000256" key="5">
    <source>
        <dbReference type="ARBA" id="ARBA00022777"/>
    </source>
</evidence>
<organism evidence="12 13">
    <name type="scientific">Sutterella massiliensis</name>
    <dbReference type="NCBI Taxonomy" id="1816689"/>
    <lineage>
        <taxon>Bacteria</taxon>
        <taxon>Pseudomonadati</taxon>
        <taxon>Pseudomonadota</taxon>
        <taxon>Betaproteobacteria</taxon>
        <taxon>Burkholderiales</taxon>
        <taxon>Sutterellaceae</taxon>
        <taxon>Sutterella</taxon>
    </lineage>
</organism>
<proteinExistence type="predicted"/>
<dbReference type="InterPro" id="IPR003594">
    <property type="entry name" value="HATPase_dom"/>
</dbReference>
<evidence type="ECO:0000256" key="6">
    <source>
        <dbReference type="ARBA" id="ARBA00022840"/>
    </source>
</evidence>
<keyword evidence="10" id="KW-0732">Signal</keyword>
<keyword evidence="5" id="KW-0418">Kinase</keyword>
<feature type="coiled-coil region" evidence="8">
    <location>
        <begin position="369"/>
        <end position="399"/>
    </location>
</feature>
<dbReference type="Gene3D" id="3.40.190.10">
    <property type="entry name" value="Periplasmic binding protein-like II"/>
    <property type="match status" value="1"/>
</dbReference>
<evidence type="ECO:0000256" key="10">
    <source>
        <dbReference type="SAM" id="SignalP"/>
    </source>
</evidence>
<dbReference type="InterPro" id="IPR005467">
    <property type="entry name" value="His_kinase_dom"/>
</dbReference>
<evidence type="ECO:0000313" key="13">
    <source>
        <dbReference type="Proteomes" id="UP000715095"/>
    </source>
</evidence>
<feature type="region of interest" description="Disordered" evidence="9">
    <location>
        <begin position="33"/>
        <end position="54"/>
    </location>
</feature>
<keyword evidence="8" id="KW-0175">Coiled coil</keyword>
<feature type="signal peptide" evidence="10">
    <location>
        <begin position="1"/>
        <end position="18"/>
    </location>
</feature>
<dbReference type="RefSeq" id="WP_205103251.1">
    <property type="nucleotide sequence ID" value="NZ_JACJJC010000012.1"/>
</dbReference>
<evidence type="ECO:0000313" key="12">
    <source>
        <dbReference type="EMBL" id="MBM6704439.1"/>
    </source>
</evidence>
<comment type="caution">
    <text evidence="12">The sequence shown here is derived from an EMBL/GenBank/DDBJ whole genome shotgun (WGS) entry which is preliminary data.</text>
</comment>
<dbReference type="PANTHER" id="PTHR42878:SF7">
    <property type="entry name" value="SENSOR HISTIDINE KINASE GLRK"/>
    <property type="match status" value="1"/>
</dbReference>
<accession>A0ABS2DT11</accession>
<comment type="catalytic activity">
    <reaction evidence="1">
        <text>ATP + protein L-histidine = ADP + protein N-phospho-L-histidine.</text>
        <dbReference type="EC" id="2.7.13.3"/>
    </reaction>
</comment>
<keyword evidence="4" id="KW-0547">Nucleotide-binding</keyword>
<dbReference type="InterPro" id="IPR036097">
    <property type="entry name" value="HisK_dim/P_sf"/>
</dbReference>
<evidence type="ECO:0000256" key="1">
    <source>
        <dbReference type="ARBA" id="ARBA00000085"/>
    </source>
</evidence>
<sequence>MRKLLRLFSLLFAGFILASALGDDSPVQAARASAPALSHSAPPSPAAAQIRESSSAVEPPLIRIGTTDRSLSNAERRALAETFLYLSRRLPQYRIEVRSYAVADLETAVKQGELDIFLASSGFYRRVYHRGLRDLVTMTTPEAPDPNTGSGSVFIVRNDSPIESVADMQGKRGVVSWREGFTGFFIPLSEIHAQGFDPDNFFSAFVQGGSPMRRLLEAVEAGEGDVAFARACTWEELVAEDPEFTKKFRPVGLKNDSASLACAHSTALFPNWTIVSTSRAPWQVSRDVTAALLSMPATREGFSWAVVSDFVSVDELYRDLKRGPYEYLRVRSVSDFVERYWPGFFAFALFVAGLMLHSWRCRTLIRERTAELEDAMRKEREAVASAREAERQKELLEQVSVVGAMSSLITHELNAPLNAITSSIRTLERYFENEPPPAPVEKALALIGRQCVKASEIVQHVRVYVKRREIVHLPVDVTAAAKTVVRDQSMKHPGVRFACEWPEEPLLVPADPLEIELLLTNLVKNAVEALEGTDEPCIRVCVVAQDARVRIEVQDNAVKTKPEDVGFFATTPLASRKASGLGLGLLIVRTIVERTSGSLAARWADPGLCVSVALPRLQPKKTIAEKDNKHD</sequence>
<dbReference type="Gene3D" id="1.10.287.130">
    <property type="match status" value="1"/>
</dbReference>
<keyword evidence="13" id="KW-1185">Reference proteome</keyword>
<evidence type="ECO:0000256" key="7">
    <source>
        <dbReference type="ARBA" id="ARBA00023012"/>
    </source>
</evidence>
<dbReference type="Pfam" id="PF12974">
    <property type="entry name" value="Phosphonate-bd"/>
    <property type="match status" value="1"/>
</dbReference>
<name>A0ABS2DT11_9BURK</name>
<feature type="chain" id="PRO_5045991715" description="histidine kinase" evidence="10">
    <location>
        <begin position="19"/>
        <end position="631"/>
    </location>
</feature>
<dbReference type="EMBL" id="JACJJC010000012">
    <property type="protein sequence ID" value="MBM6704439.1"/>
    <property type="molecule type" value="Genomic_DNA"/>
</dbReference>
<dbReference type="InterPro" id="IPR036890">
    <property type="entry name" value="HATPase_C_sf"/>
</dbReference>
<dbReference type="SUPFAM" id="SSF47384">
    <property type="entry name" value="Homodimeric domain of signal transducing histidine kinase"/>
    <property type="match status" value="1"/>
</dbReference>
<dbReference type="SUPFAM" id="SSF53850">
    <property type="entry name" value="Periplasmic binding protein-like II"/>
    <property type="match status" value="1"/>
</dbReference>
<dbReference type="Gene3D" id="3.30.565.10">
    <property type="entry name" value="Histidine kinase-like ATPase, C-terminal domain"/>
    <property type="match status" value="1"/>
</dbReference>
<dbReference type="CDD" id="cd00082">
    <property type="entry name" value="HisKA"/>
    <property type="match status" value="1"/>
</dbReference>
<dbReference type="Proteomes" id="UP000715095">
    <property type="component" value="Unassembled WGS sequence"/>
</dbReference>
<dbReference type="SUPFAM" id="SSF55874">
    <property type="entry name" value="ATPase domain of HSP90 chaperone/DNA topoisomerase II/histidine kinase"/>
    <property type="match status" value="1"/>
</dbReference>
<keyword evidence="6" id="KW-0067">ATP-binding</keyword>
<dbReference type="PROSITE" id="PS50109">
    <property type="entry name" value="HIS_KIN"/>
    <property type="match status" value="1"/>
</dbReference>
<dbReference type="Pfam" id="PF02518">
    <property type="entry name" value="HATPase_c"/>
    <property type="match status" value="1"/>
</dbReference>
<keyword evidence="3" id="KW-0808">Transferase</keyword>
<evidence type="ECO:0000259" key="11">
    <source>
        <dbReference type="PROSITE" id="PS50109"/>
    </source>
</evidence>
<gene>
    <name evidence="12" type="ORF">H6A60_08095</name>
</gene>
<evidence type="ECO:0000256" key="8">
    <source>
        <dbReference type="SAM" id="Coils"/>
    </source>
</evidence>
<dbReference type="EC" id="2.7.13.3" evidence="2"/>
<dbReference type="InterPro" id="IPR003661">
    <property type="entry name" value="HisK_dim/P_dom"/>
</dbReference>
<dbReference type="SMART" id="SM00387">
    <property type="entry name" value="HATPase_c"/>
    <property type="match status" value="1"/>
</dbReference>
<feature type="domain" description="Histidine kinase" evidence="11">
    <location>
        <begin position="408"/>
        <end position="618"/>
    </location>
</feature>
<keyword evidence="7" id="KW-0902">Two-component regulatory system</keyword>
<evidence type="ECO:0000256" key="3">
    <source>
        <dbReference type="ARBA" id="ARBA00022679"/>
    </source>
</evidence>
<dbReference type="PANTHER" id="PTHR42878">
    <property type="entry name" value="TWO-COMPONENT HISTIDINE KINASE"/>
    <property type="match status" value="1"/>
</dbReference>
<reference evidence="12 13" key="1">
    <citation type="journal article" date="2021" name="Sci. Rep.">
        <title>The distribution of antibiotic resistance genes in chicken gut microbiota commensals.</title>
        <authorList>
            <person name="Juricova H."/>
            <person name="Matiasovicova J."/>
            <person name="Kubasova T."/>
            <person name="Cejkova D."/>
            <person name="Rychlik I."/>
        </authorList>
    </citation>
    <scope>NUCLEOTIDE SEQUENCE [LARGE SCALE GENOMIC DNA]</scope>
    <source>
        <strain evidence="12 13">An829</strain>
    </source>
</reference>
<dbReference type="InterPro" id="IPR050351">
    <property type="entry name" value="BphY/WalK/GraS-like"/>
</dbReference>
<protein>
    <recommendedName>
        <fullName evidence="2">histidine kinase</fullName>
        <ecNumber evidence="2">2.7.13.3</ecNumber>
    </recommendedName>
</protein>
<evidence type="ECO:0000256" key="2">
    <source>
        <dbReference type="ARBA" id="ARBA00012438"/>
    </source>
</evidence>